<evidence type="ECO:0000313" key="1">
    <source>
        <dbReference type="EMBL" id="KIK58027.1"/>
    </source>
</evidence>
<protein>
    <recommendedName>
        <fullName evidence="3">Protein kinase domain-containing protein</fullName>
    </recommendedName>
</protein>
<accession>A0A0D0CIC5</accession>
<evidence type="ECO:0000313" key="2">
    <source>
        <dbReference type="Proteomes" id="UP000053593"/>
    </source>
</evidence>
<dbReference type="AlphaFoldDB" id="A0A0D0CIC5"/>
<dbReference type="HOGENOM" id="CLU_711847_0_0_1"/>
<dbReference type="InterPro" id="IPR011009">
    <property type="entry name" value="Kinase-like_dom_sf"/>
</dbReference>
<dbReference type="SUPFAM" id="SSF56112">
    <property type="entry name" value="Protein kinase-like (PK-like)"/>
    <property type="match status" value="1"/>
</dbReference>
<dbReference type="Proteomes" id="UP000053593">
    <property type="component" value="Unassembled WGS sequence"/>
</dbReference>
<gene>
    <name evidence="1" type="ORF">GYMLUDRAFT_60898</name>
</gene>
<dbReference type="OrthoDB" id="3250851at2759"/>
<sequence length="388" mass="44811">MLANSIRPVLPKVARQSSSYAPNHWLKPVETYYAVGGKLNITLSKSKEIVTTQIKQAFLPFTNSALLVVELPPISHLPRLCVLKLFDRRYLTTRGVFERDLWTEEVETDFQEQIHDYIGRYSSTPECDLLTRGGLVHDNPPRWHDELLFWSESQKAFHKECDAYAHLSEAQATGLVPRFYDSVRLPMMFDASLHSSVSHIDGILIEYIPGRTMASFKKGELSCEAAESVSQRVLEMGRRLRRIGVLHSDIHLNNILLRQTDNSPVLLDWALAECRYVTAPLAERWSKGHWDFNKDLRLCLMGYGEDDSSKLKWRLMETPLSDAQRIQWALNWGDDGYQRQNNRIGELPEEVRKHFYYEDQSVNSAEGLRWRIKSGIRSRLHDDPVPSE</sequence>
<reference evidence="1 2" key="1">
    <citation type="submission" date="2014-04" db="EMBL/GenBank/DDBJ databases">
        <title>Evolutionary Origins and Diversification of the Mycorrhizal Mutualists.</title>
        <authorList>
            <consortium name="DOE Joint Genome Institute"/>
            <consortium name="Mycorrhizal Genomics Consortium"/>
            <person name="Kohler A."/>
            <person name="Kuo A."/>
            <person name="Nagy L.G."/>
            <person name="Floudas D."/>
            <person name="Copeland A."/>
            <person name="Barry K.W."/>
            <person name="Cichocki N."/>
            <person name="Veneault-Fourrey C."/>
            <person name="LaButti K."/>
            <person name="Lindquist E.A."/>
            <person name="Lipzen A."/>
            <person name="Lundell T."/>
            <person name="Morin E."/>
            <person name="Murat C."/>
            <person name="Riley R."/>
            <person name="Ohm R."/>
            <person name="Sun H."/>
            <person name="Tunlid A."/>
            <person name="Henrissat B."/>
            <person name="Grigoriev I.V."/>
            <person name="Hibbett D.S."/>
            <person name="Martin F."/>
        </authorList>
    </citation>
    <scope>NUCLEOTIDE SEQUENCE [LARGE SCALE GENOMIC DNA]</scope>
    <source>
        <strain evidence="1 2">FD-317 M1</strain>
    </source>
</reference>
<keyword evidence="2" id="KW-1185">Reference proteome</keyword>
<name>A0A0D0CIC5_9AGAR</name>
<organism evidence="1 2">
    <name type="scientific">Collybiopsis luxurians FD-317 M1</name>
    <dbReference type="NCBI Taxonomy" id="944289"/>
    <lineage>
        <taxon>Eukaryota</taxon>
        <taxon>Fungi</taxon>
        <taxon>Dikarya</taxon>
        <taxon>Basidiomycota</taxon>
        <taxon>Agaricomycotina</taxon>
        <taxon>Agaricomycetes</taxon>
        <taxon>Agaricomycetidae</taxon>
        <taxon>Agaricales</taxon>
        <taxon>Marasmiineae</taxon>
        <taxon>Omphalotaceae</taxon>
        <taxon>Collybiopsis</taxon>
        <taxon>Collybiopsis luxurians</taxon>
    </lineage>
</organism>
<dbReference type="Gene3D" id="1.10.510.10">
    <property type="entry name" value="Transferase(Phosphotransferase) domain 1"/>
    <property type="match status" value="1"/>
</dbReference>
<proteinExistence type="predicted"/>
<dbReference type="EMBL" id="KN834787">
    <property type="protein sequence ID" value="KIK58027.1"/>
    <property type="molecule type" value="Genomic_DNA"/>
</dbReference>
<evidence type="ECO:0008006" key="3">
    <source>
        <dbReference type="Google" id="ProtNLM"/>
    </source>
</evidence>